<sequence length="1686" mass="186272">MLVVLVALSLNIPAVQNFVKDKAITYLKKKTKTEVRLESIKIAFPKDIVLNKFYMEDLNKDTLLYAQRLAVDISLLKLINNKVEINNIELENIRANVHRIDPDTTFNFSFLMDAFMSEQEKPEEEVQKDTTSTLKFSLDKISLTDIGVKYRDDVAGNDVVFYLGEFKSKIKDFDLANQHYVIKELAMKNTSLKYLQQKPLTVLANHLEAAVDTSKTESGKLPLVEIEDFNFNNIKIDFNDKVSGMDALVNLNDFSIEDLFVDLTNGNYKAETAKINNTRINFNQLATNTRANVNINEFSITKLLADLEKGNYQVDKATLNKSDIRFAFKPAKPAANTADKPADTAQAAAMAFLVNKLSLADNNIQFDNLAEKPVAGMDFNHLKISNLGLVADSLAYSDAGIKVKVQSGNMRERSGFTLNTLKGDVAYSDKAIKVNNLVIKTPNTSIENNTLLTYTSLEDLTKHPERVKLNMVIKNTTIGLKDGSYFSPAIPAAYRNEKFNVNANLNGYMSNLNIPRFQITGLKSTRIDISGNVKGLPDAEKAFIDLNIKQFSLGKGDLLAVIPKSALPASIELPKRIQATGKFRGSMSNFNTNFNINTDMGSAKLLAGMKGPKGRESYTGHVELNNFNVGRLLKQQDQLGRITVRADVAGTGIEPKTAKARFNAKLLSATYNKYTYRNLNVNGSFANQTLDIKGNMPDSNANFDMTAMVNIAGKYPSIKADLNLKQLDLQRLNFSPNEFKVAGVIKADVPTADPDYLNGDIAVTGLQLAQQGMLINVDSILVHSEATADRNLLTLRSEILSARVDGKYQLTNIAPAMINQINKYYQFGEVTKIPDQRFRFAMNIYNSKLLQRFVPTLTTFSGARMFGLLDTQKDSLLMTVAAPQVVYGDFRVDSTRINVDNNDAKLNYGLYVKAIQSPSISLFNTEVKGDAANNLLGLNIFLRDSKLRDKYVLGGTFQSIDKNFRVSMDPAKLLLNYDKWSVAQDNYIQFGESGILANNFNLSQGTQLLGINSTSNTPNAPLRVEFKDFRIETLTKFAEQDSSLAGGAINGTVDVKDLASTAKFEANLTINDLRYQKDNLGTLRVAVNNNTENAFDVNVALAGVHEFRVNGFYYTGPTSSMDLTLNIDKIDLSQLESLSMGQIRRGSGTVTGALSIKGTPSAPKVLGDINFNQAAFNATYVNSYFRMPNERISFTERGVDFNNFTIIDSLNRKAVISGGVLTTNYTDFRFNMDIRTDNFRVMNSTQLDNDMVWGTVYLTSDIKVRGDLNQPNVNMNVNILKDTRFFFALPTSDPSVIDQEGIVQFIDADAAPFNGQRALTTDSIQKSPVTGINLTAALKVAPEAEFNVIVDPSNGDALAIKGDADLNATMDPSGKISLTGKYEVADGSYNLTVGPLGQKRFSFVKGSTIVWTGDPMSANVDLTALYEVRAAPIDLLGDPSNFQAKTKLPFQVYLMMDNELMKPDISFRLDLPENERGALNGTVYTRLQQVNRDASELNKQVFALLALNRFIANNPFQSLAGGGGGVSTMARSSVSKLLTEQLNNLASDLIQGVELNFGVNTSEDYSTGSLEQKTDLEVGLSKRLLNDRLTVTVGSSFGLEGPQTQSSNSSNIAGNVNVEYALSADGRYRLRAYRRNQTEAIVEGQIVETGLGFALVVDYNKFKQIFQSRKKRTRIQEQSEQNETTN</sequence>
<evidence type="ECO:0000313" key="6">
    <source>
        <dbReference type="EMBL" id="GGC51468.1"/>
    </source>
</evidence>
<dbReference type="InterPro" id="IPR007452">
    <property type="entry name" value="TamB_C"/>
</dbReference>
<feature type="domain" description="Translocation and assembly module TamB C-terminal" evidence="5">
    <location>
        <begin position="1208"/>
        <end position="1638"/>
    </location>
</feature>
<dbReference type="GO" id="GO:0005886">
    <property type="term" value="C:plasma membrane"/>
    <property type="evidence" value="ECO:0007669"/>
    <property type="project" value="InterPro"/>
</dbReference>
<keyword evidence="3" id="KW-1133">Transmembrane helix</keyword>
<name>A0A916X8C2_9SPHI</name>
<evidence type="ECO:0000259" key="5">
    <source>
        <dbReference type="Pfam" id="PF04357"/>
    </source>
</evidence>
<accession>A0A916X8C2</accession>
<gene>
    <name evidence="6" type="ORF">GCM10011387_01100</name>
</gene>
<organism evidence="6 7">
    <name type="scientific">Pedobacter quisquiliarum</name>
    <dbReference type="NCBI Taxonomy" id="1834438"/>
    <lineage>
        <taxon>Bacteria</taxon>
        <taxon>Pseudomonadati</taxon>
        <taxon>Bacteroidota</taxon>
        <taxon>Sphingobacteriia</taxon>
        <taxon>Sphingobacteriales</taxon>
        <taxon>Sphingobacteriaceae</taxon>
        <taxon>Pedobacter</taxon>
    </lineage>
</organism>
<keyword evidence="7" id="KW-1185">Reference proteome</keyword>
<evidence type="ECO:0000256" key="2">
    <source>
        <dbReference type="ARBA" id="ARBA00022692"/>
    </source>
</evidence>
<protein>
    <recommendedName>
        <fullName evidence="5">Translocation and assembly module TamB C-terminal domain-containing protein</fullName>
    </recommendedName>
</protein>
<comment type="subcellular location">
    <subcellularLocation>
        <location evidence="1">Membrane</location>
        <topology evidence="1">Single-pass membrane protein</topology>
    </subcellularLocation>
</comment>
<proteinExistence type="predicted"/>
<evidence type="ECO:0000256" key="1">
    <source>
        <dbReference type="ARBA" id="ARBA00004167"/>
    </source>
</evidence>
<keyword evidence="2" id="KW-0812">Transmembrane</keyword>
<dbReference type="Proteomes" id="UP000651668">
    <property type="component" value="Unassembled WGS sequence"/>
</dbReference>
<comment type="caution">
    <text evidence="6">The sequence shown here is derived from an EMBL/GenBank/DDBJ whole genome shotgun (WGS) entry which is preliminary data.</text>
</comment>
<dbReference type="GO" id="GO:0009306">
    <property type="term" value="P:protein secretion"/>
    <property type="evidence" value="ECO:0007669"/>
    <property type="project" value="InterPro"/>
</dbReference>
<evidence type="ECO:0000313" key="7">
    <source>
        <dbReference type="Proteomes" id="UP000651668"/>
    </source>
</evidence>
<keyword evidence="4" id="KW-0472">Membrane</keyword>
<reference evidence="6" key="2">
    <citation type="submission" date="2020-09" db="EMBL/GenBank/DDBJ databases">
        <authorList>
            <person name="Sun Q."/>
            <person name="Zhou Y."/>
        </authorList>
    </citation>
    <scope>NUCLEOTIDE SEQUENCE</scope>
    <source>
        <strain evidence="6">CGMCC 1.15343</strain>
    </source>
</reference>
<dbReference type="EMBL" id="BMIL01000001">
    <property type="protein sequence ID" value="GGC51468.1"/>
    <property type="molecule type" value="Genomic_DNA"/>
</dbReference>
<dbReference type="Pfam" id="PF04357">
    <property type="entry name" value="TamB"/>
    <property type="match status" value="1"/>
</dbReference>
<evidence type="ECO:0000256" key="3">
    <source>
        <dbReference type="ARBA" id="ARBA00022989"/>
    </source>
</evidence>
<reference evidence="6" key="1">
    <citation type="journal article" date="2014" name="Int. J. Syst. Evol. Microbiol.">
        <title>Complete genome sequence of Corynebacterium casei LMG S-19264T (=DSM 44701T), isolated from a smear-ripened cheese.</title>
        <authorList>
            <consortium name="US DOE Joint Genome Institute (JGI-PGF)"/>
            <person name="Walter F."/>
            <person name="Albersmeier A."/>
            <person name="Kalinowski J."/>
            <person name="Ruckert C."/>
        </authorList>
    </citation>
    <scope>NUCLEOTIDE SEQUENCE</scope>
    <source>
        <strain evidence="6">CGMCC 1.15343</strain>
    </source>
</reference>
<evidence type="ECO:0000256" key="4">
    <source>
        <dbReference type="ARBA" id="ARBA00023136"/>
    </source>
</evidence>